<reference evidence="1" key="2">
    <citation type="journal article" date="2023" name="IMA Fungus">
        <title>Comparative genomic study of the Penicillium genus elucidates a diverse pangenome and 15 lateral gene transfer events.</title>
        <authorList>
            <person name="Petersen C."/>
            <person name="Sorensen T."/>
            <person name="Nielsen M.R."/>
            <person name="Sondergaard T.E."/>
            <person name="Sorensen J.L."/>
            <person name="Fitzpatrick D.A."/>
            <person name="Frisvad J.C."/>
            <person name="Nielsen K.L."/>
        </authorList>
    </citation>
    <scope>NUCLEOTIDE SEQUENCE</scope>
    <source>
        <strain evidence="1">IBT 29677</strain>
    </source>
</reference>
<proteinExistence type="predicted"/>
<dbReference type="RefSeq" id="XP_056486001.1">
    <property type="nucleotide sequence ID" value="XM_056635381.1"/>
</dbReference>
<accession>A0A9X0B4V4</accession>
<sequence>MFSWVSTKNGILTNKDAVAHVSPFDYEKGLQMENTYEYLGRTKFVNDKIQVLMSQFGQKYNIVLDSCQMVTCKVAEAIIRGVKGKEAGTSEEAAYEREAFQENLRIQTQMAVLGMSALGI</sequence>
<dbReference type="Proteomes" id="UP001147747">
    <property type="component" value="Unassembled WGS sequence"/>
</dbReference>
<reference evidence="1" key="1">
    <citation type="submission" date="2022-12" db="EMBL/GenBank/DDBJ databases">
        <authorList>
            <person name="Petersen C."/>
        </authorList>
    </citation>
    <scope>NUCLEOTIDE SEQUENCE</scope>
    <source>
        <strain evidence="1">IBT 29677</strain>
    </source>
</reference>
<dbReference type="GeneID" id="81374361"/>
<organism evidence="1 2">
    <name type="scientific">Penicillium cosmopolitanum</name>
    <dbReference type="NCBI Taxonomy" id="1131564"/>
    <lineage>
        <taxon>Eukaryota</taxon>
        <taxon>Fungi</taxon>
        <taxon>Dikarya</taxon>
        <taxon>Ascomycota</taxon>
        <taxon>Pezizomycotina</taxon>
        <taxon>Eurotiomycetes</taxon>
        <taxon>Eurotiomycetidae</taxon>
        <taxon>Eurotiales</taxon>
        <taxon>Aspergillaceae</taxon>
        <taxon>Penicillium</taxon>
    </lineage>
</organism>
<comment type="caution">
    <text evidence="1">The sequence shown here is derived from an EMBL/GenBank/DDBJ whole genome shotgun (WGS) entry which is preliminary data.</text>
</comment>
<evidence type="ECO:0000313" key="2">
    <source>
        <dbReference type="Proteomes" id="UP001147747"/>
    </source>
</evidence>
<protein>
    <submittedName>
        <fullName evidence="1">Uncharacterized protein</fullName>
    </submittedName>
</protein>
<name>A0A9X0B4V4_9EURO</name>
<dbReference type="EMBL" id="JAPZBU010000009">
    <property type="protein sequence ID" value="KAJ5388203.1"/>
    <property type="molecule type" value="Genomic_DNA"/>
</dbReference>
<keyword evidence="2" id="KW-1185">Reference proteome</keyword>
<gene>
    <name evidence="1" type="ORF">N7509_010744</name>
</gene>
<evidence type="ECO:0000313" key="1">
    <source>
        <dbReference type="EMBL" id="KAJ5388203.1"/>
    </source>
</evidence>
<dbReference type="OrthoDB" id="5054161at2759"/>
<dbReference type="AlphaFoldDB" id="A0A9X0B4V4"/>